<evidence type="ECO:0000256" key="6">
    <source>
        <dbReference type="ARBA" id="ARBA00023136"/>
    </source>
</evidence>
<feature type="transmembrane region" description="Helical" evidence="7">
    <location>
        <begin position="38"/>
        <end position="60"/>
    </location>
</feature>
<sequence length="596" mass="62543">MTRPTGSDGIGSGVVPLRHTLGRLFAAMGPHAPALRRALAGLVAAAAVQGAALALLAPLLHVALGDGGAGAAAPWFAGFCGLAGLAAVLRWRAQSFDYDGDMARATHDLRTRLGDQLRRMPLDRLHDRRSGEVNAALLGNVDETLHYVLTVANLLAQAVVTPVVAAAGLAFADWPVALALAAVFPLILALTRWRRPGQGAQMDRLADAHARTNADIVEYLQGLAVLRQAGRAGARAAALDDGFTRLEAVQVADHHRAMAPNLTVATAVELALLAVGGFGIWRVTAGLLDPAVLAAVLVVTVRFAEPLATVTAYTVVIALIEAALVRIEALMAVPPLPAPERPLRPARFDVRFDAVTFAYGGGGQSDRMHAPALRAVCAHLPERSLTALVGPSGAGKTSMARLIQRHGDVMAGRVAIGGVDVRDIAPDHLDSLVSVVFQTVYLFDDTVLANIRMGRPGADDAAVLAAARAAQCDGFIDRLPAGWQTRLGEGGARLSGGERQRIAIARALLKDAPIVILDEPTAALDTESEVAVQAAIDALLRDRTVIVIAHRLSTIAGADQILVLEAGRVVQRGHHDTLLAVPGRYRDLWRASTGPD</sequence>
<dbReference type="Proteomes" id="UP000603352">
    <property type="component" value="Unassembled WGS sequence"/>
</dbReference>
<evidence type="ECO:0000256" key="5">
    <source>
        <dbReference type="ARBA" id="ARBA00022989"/>
    </source>
</evidence>
<dbReference type="PANTHER" id="PTHR24221:SF654">
    <property type="entry name" value="ATP-BINDING CASSETTE SUB-FAMILY B MEMBER 6"/>
    <property type="match status" value="1"/>
</dbReference>
<feature type="domain" description="ABC transporter" evidence="8">
    <location>
        <begin position="350"/>
        <end position="591"/>
    </location>
</feature>
<dbReference type="Pfam" id="PF00664">
    <property type="entry name" value="ABC_membrane"/>
    <property type="match status" value="1"/>
</dbReference>
<protein>
    <submittedName>
        <fullName evidence="10">ABC transporter permease</fullName>
    </submittedName>
</protein>
<dbReference type="Gene3D" id="3.40.50.300">
    <property type="entry name" value="P-loop containing nucleotide triphosphate hydrolases"/>
    <property type="match status" value="1"/>
</dbReference>
<dbReference type="InterPro" id="IPR003439">
    <property type="entry name" value="ABC_transporter-like_ATP-bd"/>
</dbReference>
<proteinExistence type="predicted"/>
<dbReference type="PROSITE" id="PS00211">
    <property type="entry name" value="ABC_TRANSPORTER_1"/>
    <property type="match status" value="1"/>
</dbReference>
<feature type="transmembrane region" description="Helical" evidence="7">
    <location>
        <begin position="72"/>
        <end position="89"/>
    </location>
</feature>
<evidence type="ECO:0000256" key="7">
    <source>
        <dbReference type="SAM" id="Phobius"/>
    </source>
</evidence>
<evidence type="ECO:0000313" key="10">
    <source>
        <dbReference type="EMBL" id="GGB54918.1"/>
    </source>
</evidence>
<keyword evidence="2 7" id="KW-0812">Transmembrane</keyword>
<dbReference type="PROSITE" id="PS50893">
    <property type="entry name" value="ABC_TRANSPORTER_2"/>
    <property type="match status" value="1"/>
</dbReference>
<feature type="transmembrane region" description="Helical" evidence="7">
    <location>
        <begin position="262"/>
        <end position="281"/>
    </location>
</feature>
<dbReference type="Gene3D" id="1.20.1560.10">
    <property type="entry name" value="ABC transporter type 1, transmembrane domain"/>
    <property type="match status" value="1"/>
</dbReference>
<reference evidence="11" key="1">
    <citation type="journal article" date="2019" name="Int. J. Syst. Evol. Microbiol.">
        <title>The Global Catalogue of Microorganisms (GCM) 10K type strain sequencing project: providing services to taxonomists for standard genome sequencing and annotation.</title>
        <authorList>
            <consortium name="The Broad Institute Genomics Platform"/>
            <consortium name="The Broad Institute Genome Sequencing Center for Infectious Disease"/>
            <person name="Wu L."/>
            <person name="Ma J."/>
        </authorList>
    </citation>
    <scope>NUCLEOTIDE SEQUENCE [LARGE SCALE GENOMIC DNA]</scope>
    <source>
        <strain evidence="11">CGMCC 1.10188</strain>
    </source>
</reference>
<evidence type="ECO:0000259" key="9">
    <source>
        <dbReference type="PROSITE" id="PS50929"/>
    </source>
</evidence>
<feature type="domain" description="ABC transmembrane type-1" evidence="9">
    <location>
        <begin position="38"/>
        <end position="319"/>
    </location>
</feature>
<dbReference type="PANTHER" id="PTHR24221">
    <property type="entry name" value="ATP-BINDING CASSETTE SUB-FAMILY B"/>
    <property type="match status" value="1"/>
</dbReference>
<comment type="caution">
    <text evidence="10">The sequence shown here is derived from an EMBL/GenBank/DDBJ whole genome shotgun (WGS) entry which is preliminary data.</text>
</comment>
<feature type="transmembrane region" description="Helical" evidence="7">
    <location>
        <begin position="174"/>
        <end position="193"/>
    </location>
</feature>
<dbReference type="PROSITE" id="PS50929">
    <property type="entry name" value="ABC_TM1F"/>
    <property type="match status" value="1"/>
</dbReference>
<keyword evidence="11" id="KW-1185">Reference proteome</keyword>
<dbReference type="InterPro" id="IPR003593">
    <property type="entry name" value="AAA+_ATPase"/>
</dbReference>
<feature type="transmembrane region" description="Helical" evidence="7">
    <location>
        <begin position="147"/>
        <end position="168"/>
    </location>
</feature>
<dbReference type="SUPFAM" id="SSF52540">
    <property type="entry name" value="P-loop containing nucleoside triphosphate hydrolases"/>
    <property type="match status" value="1"/>
</dbReference>
<accession>A0ABQ1IXB3</accession>
<dbReference type="SUPFAM" id="SSF90123">
    <property type="entry name" value="ABC transporter transmembrane region"/>
    <property type="match status" value="1"/>
</dbReference>
<comment type="subcellular location">
    <subcellularLocation>
        <location evidence="1">Cell membrane</location>
        <topology evidence="1">Multi-pass membrane protein</topology>
    </subcellularLocation>
</comment>
<evidence type="ECO:0000256" key="2">
    <source>
        <dbReference type="ARBA" id="ARBA00022692"/>
    </source>
</evidence>
<dbReference type="RefSeq" id="WP_188581171.1">
    <property type="nucleotide sequence ID" value="NZ_BMDZ01000060.1"/>
</dbReference>
<dbReference type="InterPro" id="IPR017871">
    <property type="entry name" value="ABC_transporter-like_CS"/>
</dbReference>
<keyword evidence="4" id="KW-0067">ATP-binding</keyword>
<name>A0ABQ1IXB3_9PROT</name>
<dbReference type="SMART" id="SM00382">
    <property type="entry name" value="AAA"/>
    <property type="match status" value="1"/>
</dbReference>
<dbReference type="InterPro" id="IPR011527">
    <property type="entry name" value="ABC1_TM_dom"/>
</dbReference>
<evidence type="ECO:0000256" key="4">
    <source>
        <dbReference type="ARBA" id="ARBA00022840"/>
    </source>
</evidence>
<keyword evidence="3" id="KW-0547">Nucleotide-binding</keyword>
<dbReference type="EMBL" id="BMDZ01000060">
    <property type="protein sequence ID" value="GGB54918.1"/>
    <property type="molecule type" value="Genomic_DNA"/>
</dbReference>
<evidence type="ECO:0000256" key="3">
    <source>
        <dbReference type="ARBA" id="ARBA00022741"/>
    </source>
</evidence>
<evidence type="ECO:0000256" key="1">
    <source>
        <dbReference type="ARBA" id="ARBA00004651"/>
    </source>
</evidence>
<evidence type="ECO:0000313" key="11">
    <source>
        <dbReference type="Proteomes" id="UP000603352"/>
    </source>
</evidence>
<dbReference type="InterPro" id="IPR039421">
    <property type="entry name" value="Type_1_exporter"/>
</dbReference>
<dbReference type="Pfam" id="PF00005">
    <property type="entry name" value="ABC_tran"/>
    <property type="match status" value="1"/>
</dbReference>
<evidence type="ECO:0000259" key="8">
    <source>
        <dbReference type="PROSITE" id="PS50893"/>
    </source>
</evidence>
<dbReference type="InterPro" id="IPR027417">
    <property type="entry name" value="P-loop_NTPase"/>
</dbReference>
<keyword evidence="6 7" id="KW-0472">Membrane</keyword>
<gene>
    <name evidence="10" type="primary">irp</name>
    <name evidence="10" type="ORF">GCM10011505_39900</name>
</gene>
<keyword evidence="5 7" id="KW-1133">Transmembrane helix</keyword>
<dbReference type="InterPro" id="IPR036640">
    <property type="entry name" value="ABC1_TM_sf"/>
</dbReference>
<organism evidence="10 11">
    <name type="scientific">Tistrella bauzanensis</name>
    <dbReference type="NCBI Taxonomy" id="657419"/>
    <lineage>
        <taxon>Bacteria</taxon>
        <taxon>Pseudomonadati</taxon>
        <taxon>Pseudomonadota</taxon>
        <taxon>Alphaproteobacteria</taxon>
        <taxon>Geminicoccales</taxon>
        <taxon>Geminicoccaceae</taxon>
        <taxon>Tistrella</taxon>
    </lineage>
</organism>